<dbReference type="InterPro" id="IPR032675">
    <property type="entry name" value="LRR_dom_sf"/>
</dbReference>
<dbReference type="InterPro" id="IPR050216">
    <property type="entry name" value="LRR_domain-containing"/>
</dbReference>
<evidence type="ECO:0000256" key="2">
    <source>
        <dbReference type="ARBA" id="ARBA00022737"/>
    </source>
</evidence>
<evidence type="ECO:0000313" key="3">
    <source>
        <dbReference type="EMBL" id="CAE0243976.1"/>
    </source>
</evidence>
<dbReference type="InterPro" id="IPR001611">
    <property type="entry name" value="Leu-rich_rpt"/>
</dbReference>
<dbReference type="EMBL" id="HBIB01009714">
    <property type="protein sequence ID" value="CAE0243976.1"/>
    <property type="molecule type" value="Transcribed_RNA"/>
</dbReference>
<protein>
    <submittedName>
        <fullName evidence="3">Uncharacterized protein</fullName>
    </submittedName>
</protein>
<evidence type="ECO:0000256" key="1">
    <source>
        <dbReference type="ARBA" id="ARBA00022614"/>
    </source>
</evidence>
<dbReference type="Gene3D" id="3.80.10.10">
    <property type="entry name" value="Ribonuclease Inhibitor"/>
    <property type="match status" value="2"/>
</dbReference>
<reference evidence="3" key="1">
    <citation type="submission" date="2021-01" db="EMBL/GenBank/DDBJ databases">
        <authorList>
            <person name="Corre E."/>
            <person name="Pelletier E."/>
            <person name="Niang G."/>
            <person name="Scheremetjew M."/>
            <person name="Finn R."/>
            <person name="Kale V."/>
            <person name="Holt S."/>
            <person name="Cochrane G."/>
            <person name="Meng A."/>
            <person name="Brown T."/>
            <person name="Cohen L."/>
        </authorList>
    </citation>
    <scope>NUCLEOTIDE SEQUENCE</scope>
    <source>
        <strain evidence="3">NIES-2562</strain>
    </source>
</reference>
<proteinExistence type="predicted"/>
<dbReference type="SUPFAM" id="SSF52058">
    <property type="entry name" value="L domain-like"/>
    <property type="match status" value="1"/>
</dbReference>
<sequence length="298" mass="33503">MDSISAEAREQVGEGVDIERFVRIFLSACRTRSLQLQNLGLHDLPPALRFLRPTRLDLSYNDFSTLPSLLFNAFSHSLTSLTVVGNSIEELPQQLSFCVRIQRLVLRSNRLRTLPTFIASLPLIELDVFNNELSIFPMQLERVKSLRILNVGRNHLSAPLPSLRSFPNLERAVFCSNKISTLVGFFSSEGFNVQYLDVSGNRLTSISSEIKGGKKLEELLLRNNALKTVPIEVVRLPSLRVLSLFGNPLEGPFGRVASSMEKTMSFLSVLREELKREAIVQKRHAGSALPHKVDNDFE</sequence>
<dbReference type="GO" id="GO:0005737">
    <property type="term" value="C:cytoplasm"/>
    <property type="evidence" value="ECO:0007669"/>
    <property type="project" value="TreeGrafter"/>
</dbReference>
<organism evidence="3">
    <name type="scientific">Palpitomonas bilix</name>
    <dbReference type="NCBI Taxonomy" id="652834"/>
    <lineage>
        <taxon>Eukaryota</taxon>
        <taxon>Eukaryota incertae sedis</taxon>
    </lineage>
</organism>
<gene>
    <name evidence="3" type="ORF">PBIL07802_LOCUS6145</name>
</gene>
<dbReference type="Pfam" id="PF13855">
    <property type="entry name" value="LRR_8"/>
    <property type="match status" value="1"/>
</dbReference>
<keyword evidence="1" id="KW-0433">Leucine-rich repeat</keyword>
<name>A0A7S3D1W1_9EUKA</name>
<keyword evidence="2" id="KW-0677">Repeat</keyword>
<dbReference type="PANTHER" id="PTHR48051:SF1">
    <property type="entry name" value="RAS SUPPRESSOR PROTEIN 1"/>
    <property type="match status" value="1"/>
</dbReference>
<dbReference type="SMART" id="SM00364">
    <property type="entry name" value="LRR_BAC"/>
    <property type="match status" value="6"/>
</dbReference>
<accession>A0A7S3D1W1</accession>
<dbReference type="PANTHER" id="PTHR48051">
    <property type="match status" value="1"/>
</dbReference>
<dbReference type="AlphaFoldDB" id="A0A7S3D1W1"/>